<dbReference type="EMBL" id="LQRA01000046">
    <property type="protein sequence ID" value="KZE80848.1"/>
    <property type="molecule type" value="Genomic_DNA"/>
</dbReference>
<accession>A0A163Z263</accession>
<dbReference type="PANTHER" id="PTHR43649">
    <property type="entry name" value="ARABINOSE-BINDING PROTEIN-RELATED"/>
    <property type="match status" value="1"/>
</dbReference>
<evidence type="ECO:0000259" key="8">
    <source>
        <dbReference type="PROSITE" id="PS50949"/>
    </source>
</evidence>
<dbReference type="STRING" id="1007103.GCA_000213315_01286"/>
<organism evidence="9 10">
    <name type="scientific">Paenibacillus elgii</name>
    <dbReference type="NCBI Taxonomy" id="189691"/>
    <lineage>
        <taxon>Bacteria</taxon>
        <taxon>Bacillati</taxon>
        <taxon>Bacillota</taxon>
        <taxon>Bacilli</taxon>
        <taxon>Bacillales</taxon>
        <taxon>Paenibacillaceae</taxon>
        <taxon>Paenibacillus</taxon>
    </lineage>
</organism>
<dbReference type="AlphaFoldDB" id="A0A163Z263"/>
<comment type="similarity">
    <text evidence="2">Belongs to the bacterial solute-binding protein 1 family.</text>
</comment>
<dbReference type="Proteomes" id="UP000076563">
    <property type="component" value="Unassembled WGS sequence"/>
</dbReference>
<dbReference type="InterPro" id="IPR006059">
    <property type="entry name" value="SBP"/>
</dbReference>
<comment type="subcellular location">
    <subcellularLocation>
        <location evidence="1">Cell envelope</location>
    </subcellularLocation>
</comment>
<proteinExistence type="inferred from homology"/>
<keyword evidence="4" id="KW-0732">Signal</keyword>
<keyword evidence="10" id="KW-1185">Reference proteome</keyword>
<evidence type="ECO:0000256" key="3">
    <source>
        <dbReference type="ARBA" id="ARBA00022448"/>
    </source>
</evidence>
<dbReference type="Pfam" id="PF01547">
    <property type="entry name" value="SBP_bac_1"/>
    <property type="match status" value="1"/>
</dbReference>
<dbReference type="InterPro" id="IPR050490">
    <property type="entry name" value="Bact_solute-bd_prot1"/>
</dbReference>
<protein>
    <submittedName>
        <fullName evidence="9">GntR family transcriptional regulator</fullName>
    </submittedName>
</protein>
<reference evidence="10" key="1">
    <citation type="submission" date="2016-01" db="EMBL/GenBank/DDBJ databases">
        <title>Draft genome of Chromobacterium sp. F49.</title>
        <authorList>
            <person name="Hong K.W."/>
        </authorList>
    </citation>
    <scope>NUCLEOTIDE SEQUENCE [LARGE SCALE GENOMIC DNA]</scope>
    <source>
        <strain evidence="10">M63</strain>
    </source>
</reference>
<gene>
    <name evidence="9" type="ORF">AV654_10880</name>
</gene>
<evidence type="ECO:0000256" key="4">
    <source>
        <dbReference type="ARBA" id="ARBA00022729"/>
    </source>
</evidence>
<dbReference type="SUPFAM" id="SSF46785">
    <property type="entry name" value="Winged helix' DNA-binding domain"/>
    <property type="match status" value="1"/>
</dbReference>
<evidence type="ECO:0000256" key="6">
    <source>
        <dbReference type="ARBA" id="ARBA00023125"/>
    </source>
</evidence>
<evidence type="ECO:0000256" key="5">
    <source>
        <dbReference type="ARBA" id="ARBA00023015"/>
    </source>
</evidence>
<feature type="domain" description="HTH gntR-type" evidence="8">
    <location>
        <begin position="11"/>
        <end position="79"/>
    </location>
</feature>
<keyword evidence="5" id="KW-0805">Transcription regulation</keyword>
<comment type="caution">
    <text evidence="9">The sequence shown here is derived from an EMBL/GenBank/DDBJ whole genome shotgun (WGS) entry which is preliminary data.</text>
</comment>
<keyword evidence="6" id="KW-0238">DNA-binding</keyword>
<dbReference type="InterPro" id="IPR036388">
    <property type="entry name" value="WH-like_DNA-bd_sf"/>
</dbReference>
<dbReference type="RefSeq" id="WP_063179449.1">
    <property type="nucleotide sequence ID" value="NZ_LQRA01000046.1"/>
</dbReference>
<dbReference type="CDD" id="cd07377">
    <property type="entry name" value="WHTH_GntR"/>
    <property type="match status" value="1"/>
</dbReference>
<dbReference type="OrthoDB" id="2374506at2"/>
<dbReference type="Pfam" id="PF00392">
    <property type="entry name" value="GntR"/>
    <property type="match status" value="1"/>
</dbReference>
<dbReference type="PROSITE" id="PS50949">
    <property type="entry name" value="HTH_GNTR"/>
    <property type="match status" value="1"/>
</dbReference>
<evidence type="ECO:0000256" key="2">
    <source>
        <dbReference type="ARBA" id="ARBA00008520"/>
    </source>
</evidence>
<dbReference type="InterPro" id="IPR000524">
    <property type="entry name" value="Tscrpt_reg_HTH_GntR"/>
</dbReference>
<sequence>MPKKPSRTTFHKRLDHMVAQLREDIVSGKLSVGEHLPSEVELGKQYQLSKNSVRKGLEMLVDEQLIEKVPRVGNRVSSPAVQGSVTIKLGYYSSVMEQMDLNRLLSDFHIAYPHIRVQTVALPYDNYAQAIEEYMKGGMVDVFTINHTDYQLVVDSGRQEWLEPMNPPAGQYPFLQNAFKHRDRYLALPFAFSPVVLCYNRDHFADKGLEEPDSGWTWDDLTETAQKLADERGRFGFYFYFLSQNRWPVFLLQSGDAVRYDAQGRPAFCGTKLMEGLRKCRELVSKEGVFPRFAAENDADAEALFLQEKVSMIMTTYFSLNDIREAGFSFDVAPLPYLNEPRTLLLSVALGMNRYSEQKEAARTLVDYLLGEAAQLTLRQNTFSIPSLKKAAEWRGKGTVKHPSRYPMYREIIPSFRWTTDIHLNARQVEAMHRELKWFWSRMEEEDTICRRLEEALS</sequence>
<evidence type="ECO:0000313" key="10">
    <source>
        <dbReference type="Proteomes" id="UP000076563"/>
    </source>
</evidence>
<dbReference type="PANTHER" id="PTHR43649:SF31">
    <property type="entry name" value="SN-GLYCEROL-3-PHOSPHATE-BINDING PERIPLASMIC PROTEIN UGPB"/>
    <property type="match status" value="1"/>
</dbReference>
<dbReference type="Gene3D" id="3.40.190.10">
    <property type="entry name" value="Periplasmic binding protein-like II"/>
    <property type="match status" value="1"/>
</dbReference>
<keyword evidence="7" id="KW-0804">Transcription</keyword>
<dbReference type="Gene3D" id="1.10.10.10">
    <property type="entry name" value="Winged helix-like DNA-binding domain superfamily/Winged helix DNA-binding domain"/>
    <property type="match status" value="1"/>
</dbReference>
<dbReference type="eggNOG" id="COG1653">
    <property type="taxonomic scope" value="Bacteria"/>
</dbReference>
<dbReference type="GO" id="GO:0030313">
    <property type="term" value="C:cell envelope"/>
    <property type="evidence" value="ECO:0007669"/>
    <property type="project" value="UniProtKB-SubCell"/>
</dbReference>
<dbReference type="SMART" id="SM00345">
    <property type="entry name" value="HTH_GNTR"/>
    <property type="match status" value="1"/>
</dbReference>
<dbReference type="GO" id="GO:0003677">
    <property type="term" value="F:DNA binding"/>
    <property type="evidence" value="ECO:0007669"/>
    <property type="project" value="UniProtKB-KW"/>
</dbReference>
<evidence type="ECO:0000256" key="7">
    <source>
        <dbReference type="ARBA" id="ARBA00023163"/>
    </source>
</evidence>
<evidence type="ECO:0000256" key="1">
    <source>
        <dbReference type="ARBA" id="ARBA00004196"/>
    </source>
</evidence>
<name>A0A163Z263_9BACL</name>
<dbReference type="GO" id="GO:0003700">
    <property type="term" value="F:DNA-binding transcription factor activity"/>
    <property type="evidence" value="ECO:0007669"/>
    <property type="project" value="InterPro"/>
</dbReference>
<keyword evidence="3" id="KW-0813">Transport</keyword>
<evidence type="ECO:0000313" key="9">
    <source>
        <dbReference type="EMBL" id="KZE80848.1"/>
    </source>
</evidence>
<dbReference type="InterPro" id="IPR036390">
    <property type="entry name" value="WH_DNA-bd_sf"/>
</dbReference>
<dbReference type="SUPFAM" id="SSF53850">
    <property type="entry name" value="Periplasmic binding protein-like II"/>
    <property type="match status" value="1"/>
</dbReference>